<keyword evidence="4" id="KW-0808">Transferase</keyword>
<keyword evidence="6" id="KW-0479">Metal-binding</keyword>
<gene>
    <name evidence="15" type="primary">Contig10843.g11587</name>
    <name evidence="15" type="ORF">STYLEM_14725</name>
</gene>
<keyword evidence="10" id="KW-1133">Transmembrane helix</keyword>
<protein>
    <recommendedName>
        <fullName evidence="3">RING-type E3 ubiquitin transferase</fullName>
        <ecNumber evidence="3">2.3.2.27</ecNumber>
    </recommendedName>
</protein>
<evidence type="ECO:0000256" key="6">
    <source>
        <dbReference type="ARBA" id="ARBA00022723"/>
    </source>
</evidence>
<evidence type="ECO:0000313" key="15">
    <source>
        <dbReference type="EMBL" id="CDW85643.1"/>
    </source>
</evidence>
<evidence type="ECO:0000256" key="10">
    <source>
        <dbReference type="ARBA" id="ARBA00022989"/>
    </source>
</evidence>
<keyword evidence="5" id="KW-0812">Transmembrane</keyword>
<dbReference type="AlphaFoldDB" id="A0A078AXX5"/>
<dbReference type="EMBL" id="CCKQ01013924">
    <property type="protein sequence ID" value="CDW85643.1"/>
    <property type="molecule type" value="Genomic_DNA"/>
</dbReference>
<dbReference type="PROSITE" id="PS50089">
    <property type="entry name" value="ZF_RING_2"/>
    <property type="match status" value="1"/>
</dbReference>
<dbReference type="InterPro" id="IPR013083">
    <property type="entry name" value="Znf_RING/FYVE/PHD"/>
</dbReference>
<evidence type="ECO:0000256" key="2">
    <source>
        <dbReference type="ARBA" id="ARBA00004141"/>
    </source>
</evidence>
<dbReference type="GO" id="GO:0061630">
    <property type="term" value="F:ubiquitin protein ligase activity"/>
    <property type="evidence" value="ECO:0007669"/>
    <property type="project" value="UniProtKB-EC"/>
</dbReference>
<proteinExistence type="predicted"/>
<keyword evidence="9" id="KW-0862">Zinc</keyword>
<sequence>MFDAGGLLVINSINQQKPQMQNASQRNNANYGDDNAKVEQLQNMIKQMQKQLDEKQTRIDDLLRKNNQLSKDKNNLSQKLQDQQQQCKCQKQQSKQEPVPQQPKETPKQQAPKIEEKKEESDDDEDTGAVVQRKRVMIQRGFTAADISKIKFKDYIESADGQQTLCLICNSKFTENQKYLDLQCTHKFHKKCIEAWFMRERKCPSCPRVYDLLELI</sequence>
<evidence type="ECO:0000256" key="4">
    <source>
        <dbReference type="ARBA" id="ARBA00022679"/>
    </source>
</evidence>
<keyword evidence="11" id="KW-0472">Membrane</keyword>
<evidence type="ECO:0000256" key="9">
    <source>
        <dbReference type="ARBA" id="ARBA00022833"/>
    </source>
</evidence>
<reference evidence="15 16" key="1">
    <citation type="submission" date="2014-06" db="EMBL/GenBank/DDBJ databases">
        <authorList>
            <person name="Swart Estienne"/>
        </authorList>
    </citation>
    <scope>NUCLEOTIDE SEQUENCE [LARGE SCALE GENOMIC DNA]</scope>
    <source>
        <strain evidence="15 16">130c</strain>
    </source>
</reference>
<evidence type="ECO:0000259" key="14">
    <source>
        <dbReference type="PROSITE" id="PS50089"/>
    </source>
</evidence>
<evidence type="ECO:0000256" key="8">
    <source>
        <dbReference type="ARBA" id="ARBA00022786"/>
    </source>
</evidence>
<dbReference type="Proteomes" id="UP000039865">
    <property type="component" value="Unassembled WGS sequence"/>
</dbReference>
<organism evidence="15 16">
    <name type="scientific">Stylonychia lemnae</name>
    <name type="common">Ciliate</name>
    <dbReference type="NCBI Taxonomy" id="5949"/>
    <lineage>
        <taxon>Eukaryota</taxon>
        <taxon>Sar</taxon>
        <taxon>Alveolata</taxon>
        <taxon>Ciliophora</taxon>
        <taxon>Intramacronucleata</taxon>
        <taxon>Spirotrichea</taxon>
        <taxon>Stichotrichia</taxon>
        <taxon>Sporadotrichida</taxon>
        <taxon>Oxytrichidae</taxon>
        <taxon>Stylonychinae</taxon>
        <taxon>Stylonychia</taxon>
    </lineage>
</organism>
<evidence type="ECO:0000256" key="11">
    <source>
        <dbReference type="ARBA" id="ARBA00023136"/>
    </source>
</evidence>
<evidence type="ECO:0000256" key="12">
    <source>
        <dbReference type="PROSITE-ProRule" id="PRU00175"/>
    </source>
</evidence>
<dbReference type="SUPFAM" id="SSF57850">
    <property type="entry name" value="RING/U-box"/>
    <property type="match status" value="1"/>
</dbReference>
<dbReference type="Gene3D" id="3.30.40.10">
    <property type="entry name" value="Zinc/RING finger domain, C3HC4 (zinc finger)"/>
    <property type="match status" value="1"/>
</dbReference>
<evidence type="ECO:0000256" key="5">
    <source>
        <dbReference type="ARBA" id="ARBA00022692"/>
    </source>
</evidence>
<dbReference type="PANTHER" id="PTHR45977">
    <property type="entry name" value="TARGET OF ERK KINASE MPK-1"/>
    <property type="match status" value="1"/>
</dbReference>
<keyword evidence="7 12" id="KW-0863">Zinc-finger</keyword>
<feature type="compositionally biased region" description="Low complexity" evidence="13">
    <location>
        <begin position="75"/>
        <end position="96"/>
    </location>
</feature>
<dbReference type="GO" id="GO:0006511">
    <property type="term" value="P:ubiquitin-dependent protein catabolic process"/>
    <property type="evidence" value="ECO:0007669"/>
    <property type="project" value="TreeGrafter"/>
</dbReference>
<dbReference type="GO" id="GO:0016020">
    <property type="term" value="C:membrane"/>
    <property type="evidence" value="ECO:0007669"/>
    <property type="project" value="UniProtKB-SubCell"/>
</dbReference>
<name>A0A078AXX5_STYLE</name>
<dbReference type="GO" id="GO:0008270">
    <property type="term" value="F:zinc ion binding"/>
    <property type="evidence" value="ECO:0007669"/>
    <property type="project" value="UniProtKB-KW"/>
</dbReference>
<dbReference type="EC" id="2.3.2.27" evidence="3"/>
<dbReference type="OrthoDB" id="8062037at2759"/>
<evidence type="ECO:0000256" key="1">
    <source>
        <dbReference type="ARBA" id="ARBA00000900"/>
    </source>
</evidence>
<dbReference type="Pfam" id="PF13639">
    <property type="entry name" value="zf-RING_2"/>
    <property type="match status" value="1"/>
</dbReference>
<evidence type="ECO:0000313" key="16">
    <source>
        <dbReference type="Proteomes" id="UP000039865"/>
    </source>
</evidence>
<dbReference type="PANTHER" id="PTHR45977:SF4">
    <property type="entry name" value="RING-TYPE DOMAIN-CONTAINING PROTEIN"/>
    <property type="match status" value="1"/>
</dbReference>
<keyword evidence="16" id="KW-1185">Reference proteome</keyword>
<comment type="catalytic activity">
    <reaction evidence="1">
        <text>S-ubiquitinyl-[E2 ubiquitin-conjugating enzyme]-L-cysteine + [acceptor protein]-L-lysine = [E2 ubiquitin-conjugating enzyme]-L-cysteine + N(6)-ubiquitinyl-[acceptor protein]-L-lysine.</text>
        <dbReference type="EC" id="2.3.2.27"/>
    </reaction>
</comment>
<dbReference type="GO" id="GO:0016567">
    <property type="term" value="P:protein ubiquitination"/>
    <property type="evidence" value="ECO:0007669"/>
    <property type="project" value="TreeGrafter"/>
</dbReference>
<evidence type="ECO:0000256" key="13">
    <source>
        <dbReference type="SAM" id="MobiDB-lite"/>
    </source>
</evidence>
<feature type="domain" description="RING-type" evidence="14">
    <location>
        <begin position="166"/>
        <end position="206"/>
    </location>
</feature>
<dbReference type="SMART" id="SM00184">
    <property type="entry name" value="RING"/>
    <property type="match status" value="1"/>
</dbReference>
<dbReference type="InterPro" id="IPR001841">
    <property type="entry name" value="Znf_RING"/>
</dbReference>
<dbReference type="InParanoid" id="A0A078AXX5"/>
<keyword evidence="8" id="KW-0833">Ubl conjugation pathway</keyword>
<evidence type="ECO:0000256" key="7">
    <source>
        <dbReference type="ARBA" id="ARBA00022771"/>
    </source>
</evidence>
<feature type="region of interest" description="Disordered" evidence="13">
    <location>
        <begin position="68"/>
        <end position="132"/>
    </location>
</feature>
<comment type="subcellular location">
    <subcellularLocation>
        <location evidence="2">Membrane</location>
        <topology evidence="2">Multi-pass membrane protein</topology>
    </subcellularLocation>
</comment>
<evidence type="ECO:0000256" key="3">
    <source>
        <dbReference type="ARBA" id="ARBA00012483"/>
    </source>
</evidence>
<accession>A0A078AXX5</accession>